<dbReference type="InterPro" id="IPR013249">
    <property type="entry name" value="RNA_pol_sigma70_r4_t2"/>
</dbReference>
<dbReference type="GO" id="GO:0016987">
    <property type="term" value="F:sigma factor activity"/>
    <property type="evidence" value="ECO:0007669"/>
    <property type="project" value="UniProtKB-KW"/>
</dbReference>
<feature type="domain" description="RNA polymerase sigma factor 70 region 4 type 2" evidence="6">
    <location>
        <begin position="123"/>
        <end position="173"/>
    </location>
</feature>
<dbReference type="InterPro" id="IPR039425">
    <property type="entry name" value="RNA_pol_sigma-70-like"/>
</dbReference>
<evidence type="ECO:0000256" key="3">
    <source>
        <dbReference type="ARBA" id="ARBA00023082"/>
    </source>
</evidence>
<evidence type="ECO:0000313" key="8">
    <source>
        <dbReference type="Proteomes" id="UP000248066"/>
    </source>
</evidence>
<dbReference type="RefSeq" id="WP_110520167.1">
    <property type="nucleotide sequence ID" value="NZ_PDOF01000002.1"/>
</dbReference>
<dbReference type="AlphaFoldDB" id="A0A2W0H5R7"/>
<dbReference type="PANTHER" id="PTHR43133:SF62">
    <property type="entry name" value="RNA POLYMERASE SIGMA FACTOR SIGZ"/>
    <property type="match status" value="1"/>
</dbReference>
<name>A0A2W0H5R7_9BACI</name>
<evidence type="ECO:0000256" key="1">
    <source>
        <dbReference type="ARBA" id="ARBA00010641"/>
    </source>
</evidence>
<dbReference type="OrthoDB" id="9784272at2"/>
<comment type="similarity">
    <text evidence="1">Belongs to the sigma-70 factor family. ECF subfamily.</text>
</comment>
<accession>A0A2W0H5R7</accession>
<evidence type="ECO:0000256" key="2">
    <source>
        <dbReference type="ARBA" id="ARBA00023015"/>
    </source>
</evidence>
<dbReference type="InterPro" id="IPR007627">
    <property type="entry name" value="RNA_pol_sigma70_r2"/>
</dbReference>
<dbReference type="CDD" id="cd06171">
    <property type="entry name" value="Sigma70_r4"/>
    <property type="match status" value="1"/>
</dbReference>
<dbReference type="Gene3D" id="1.10.1740.10">
    <property type="match status" value="1"/>
</dbReference>
<proteinExistence type="inferred from homology"/>
<keyword evidence="8" id="KW-1185">Reference proteome</keyword>
<dbReference type="InterPro" id="IPR036388">
    <property type="entry name" value="WH-like_DNA-bd_sf"/>
</dbReference>
<dbReference type="Gene3D" id="1.10.10.10">
    <property type="entry name" value="Winged helix-like DNA-binding domain superfamily/Winged helix DNA-binding domain"/>
    <property type="match status" value="1"/>
</dbReference>
<dbReference type="Pfam" id="PF08281">
    <property type="entry name" value="Sigma70_r4_2"/>
    <property type="match status" value="1"/>
</dbReference>
<evidence type="ECO:0000259" key="5">
    <source>
        <dbReference type="Pfam" id="PF04542"/>
    </source>
</evidence>
<feature type="domain" description="RNA polymerase sigma-70 region 2" evidence="5">
    <location>
        <begin position="24"/>
        <end position="92"/>
    </location>
</feature>
<dbReference type="GO" id="GO:0003677">
    <property type="term" value="F:DNA binding"/>
    <property type="evidence" value="ECO:0007669"/>
    <property type="project" value="InterPro"/>
</dbReference>
<dbReference type="Proteomes" id="UP000248066">
    <property type="component" value="Unassembled WGS sequence"/>
</dbReference>
<protein>
    <submittedName>
        <fullName evidence="7">RNA polymerase subunit sigma-70</fullName>
    </submittedName>
</protein>
<evidence type="ECO:0000256" key="4">
    <source>
        <dbReference type="ARBA" id="ARBA00023163"/>
    </source>
</evidence>
<dbReference type="NCBIfam" id="TIGR02937">
    <property type="entry name" value="sigma70-ECF"/>
    <property type="match status" value="1"/>
</dbReference>
<dbReference type="InterPro" id="IPR014284">
    <property type="entry name" value="RNA_pol_sigma-70_dom"/>
</dbReference>
<gene>
    <name evidence="7" type="ORF">CR205_12100</name>
</gene>
<keyword evidence="4" id="KW-0804">Transcription</keyword>
<dbReference type="Pfam" id="PF04542">
    <property type="entry name" value="Sigma70_r2"/>
    <property type="match status" value="1"/>
</dbReference>
<dbReference type="InterPro" id="IPR013324">
    <property type="entry name" value="RNA_pol_sigma_r3/r4-like"/>
</dbReference>
<keyword evidence="2" id="KW-0805">Transcription regulation</keyword>
<keyword evidence="3" id="KW-0731">Sigma factor</keyword>
<evidence type="ECO:0000259" key="6">
    <source>
        <dbReference type="Pfam" id="PF08281"/>
    </source>
</evidence>
<sequence length="185" mass="21765">MAKTDDKQLYRRIQERDQAALEALYDKYEKLLYSFSYKMVQDPLAAEEIVQEVMMKLWKGTGHYDDTKGKFSSWLLTMTRNTAIDHIRKHDKQEVHLSNEWEPGDSGARVEDMVEWKEQGETLKKAIRTLKKEQIEIVELFYFKGYSQRKIAEKTNIPLGTIKGRIRLALKHLRQELSGERGTQL</sequence>
<dbReference type="PANTHER" id="PTHR43133">
    <property type="entry name" value="RNA POLYMERASE ECF-TYPE SIGMA FACTO"/>
    <property type="match status" value="1"/>
</dbReference>
<dbReference type="GO" id="GO:0006352">
    <property type="term" value="P:DNA-templated transcription initiation"/>
    <property type="evidence" value="ECO:0007669"/>
    <property type="project" value="InterPro"/>
</dbReference>
<comment type="caution">
    <text evidence="7">The sequence shown here is derived from an EMBL/GenBank/DDBJ whole genome shotgun (WGS) entry which is preliminary data.</text>
</comment>
<dbReference type="EMBL" id="PDOF01000002">
    <property type="protein sequence ID" value="PYZ96457.1"/>
    <property type="molecule type" value="Genomic_DNA"/>
</dbReference>
<dbReference type="SUPFAM" id="SSF88946">
    <property type="entry name" value="Sigma2 domain of RNA polymerase sigma factors"/>
    <property type="match status" value="1"/>
</dbReference>
<organism evidence="7 8">
    <name type="scientific">Alteribacter lacisalsi</name>
    <dbReference type="NCBI Taxonomy" id="2045244"/>
    <lineage>
        <taxon>Bacteria</taxon>
        <taxon>Bacillati</taxon>
        <taxon>Bacillota</taxon>
        <taxon>Bacilli</taxon>
        <taxon>Bacillales</taxon>
        <taxon>Bacillaceae</taxon>
        <taxon>Alteribacter</taxon>
    </lineage>
</organism>
<dbReference type="SUPFAM" id="SSF88659">
    <property type="entry name" value="Sigma3 and sigma4 domains of RNA polymerase sigma factors"/>
    <property type="match status" value="1"/>
</dbReference>
<reference evidence="7 8" key="1">
    <citation type="submission" date="2017-10" db="EMBL/GenBank/DDBJ databases">
        <title>Bacillus sp. nov., a halophilic bacterium isolated from a Yangshapao Lake.</title>
        <authorList>
            <person name="Wang H."/>
        </authorList>
    </citation>
    <scope>NUCLEOTIDE SEQUENCE [LARGE SCALE GENOMIC DNA]</scope>
    <source>
        <strain evidence="7 8">YSP-3</strain>
    </source>
</reference>
<evidence type="ECO:0000313" key="7">
    <source>
        <dbReference type="EMBL" id="PYZ96457.1"/>
    </source>
</evidence>
<dbReference type="InterPro" id="IPR013325">
    <property type="entry name" value="RNA_pol_sigma_r2"/>
</dbReference>